<evidence type="ECO:0000256" key="1">
    <source>
        <dbReference type="SAM" id="MobiDB-lite"/>
    </source>
</evidence>
<dbReference type="Gene3D" id="1.10.10.10">
    <property type="entry name" value="Winged helix-like DNA-binding domain superfamily/Winged helix DNA-binding domain"/>
    <property type="match status" value="1"/>
</dbReference>
<dbReference type="Pfam" id="PF01047">
    <property type="entry name" value="MarR"/>
    <property type="match status" value="1"/>
</dbReference>
<dbReference type="KEGG" id="nsn:EXE58_09395"/>
<dbReference type="GO" id="GO:0006950">
    <property type="term" value="P:response to stress"/>
    <property type="evidence" value="ECO:0007669"/>
    <property type="project" value="TreeGrafter"/>
</dbReference>
<dbReference type="PROSITE" id="PS50995">
    <property type="entry name" value="HTH_MARR_2"/>
    <property type="match status" value="1"/>
</dbReference>
<dbReference type="InterPro" id="IPR036390">
    <property type="entry name" value="WH_DNA-bd_sf"/>
</dbReference>
<evidence type="ECO:0000313" key="4">
    <source>
        <dbReference type="Proteomes" id="UP000294853"/>
    </source>
</evidence>
<dbReference type="Proteomes" id="UP000294853">
    <property type="component" value="Chromosome"/>
</dbReference>
<dbReference type="PRINTS" id="PR00598">
    <property type="entry name" value="HTHMARR"/>
</dbReference>
<feature type="domain" description="HTH marR-type" evidence="2">
    <location>
        <begin position="1"/>
        <end position="151"/>
    </location>
</feature>
<dbReference type="InterPro" id="IPR039422">
    <property type="entry name" value="MarR/SlyA-like"/>
</dbReference>
<dbReference type="GO" id="GO:0003700">
    <property type="term" value="F:DNA-binding transcription factor activity"/>
    <property type="evidence" value="ECO:0007669"/>
    <property type="project" value="InterPro"/>
</dbReference>
<dbReference type="OrthoDB" id="122135at2"/>
<dbReference type="SMART" id="SM00347">
    <property type="entry name" value="HTH_MARR"/>
    <property type="match status" value="1"/>
</dbReference>
<dbReference type="SUPFAM" id="SSF46785">
    <property type="entry name" value="Winged helix' DNA-binding domain"/>
    <property type="match status" value="1"/>
</dbReference>
<reference evidence="3 4" key="1">
    <citation type="submission" date="2019-03" db="EMBL/GenBank/DDBJ databases">
        <title>Three New Species of Nocardioides, Nocardioides euryhalodurans sp. nov., Nocardioides seonyuensis sp. nov. and Nocardioides eburneoflavus sp. nov. Iolated from Soil.</title>
        <authorList>
            <person name="Roh S.G."/>
            <person name="Lee C."/>
            <person name="Kim M.-K."/>
            <person name="Kim S.B."/>
        </authorList>
    </citation>
    <scope>NUCLEOTIDE SEQUENCE [LARGE SCALE GENOMIC DNA]</scope>
    <source>
        <strain evidence="3 4">MMS17-SY207-3</strain>
    </source>
</reference>
<protein>
    <submittedName>
        <fullName evidence="3">MarR family transcriptional regulator</fullName>
    </submittedName>
</protein>
<keyword evidence="4" id="KW-1185">Reference proteome</keyword>
<sequence>MVFSCGSWWVGGRYQLAGGSLAGNESCPQTSTMSRTGLARRTWLRDGDWRVASARGRTSTGPVRLSELADWQEVDRSTMTTQVQRLEALGLVDRTSDPRDGRAVLVASTAAGATRHRRTKQTARDLYSQLIADWPEDDLEAAAKIARRLSETLEQRKPPARSAAGPPKAIARDSPGQT</sequence>
<evidence type="ECO:0000313" key="3">
    <source>
        <dbReference type="EMBL" id="QBX57549.1"/>
    </source>
</evidence>
<dbReference type="PANTHER" id="PTHR33164">
    <property type="entry name" value="TRANSCRIPTIONAL REGULATOR, MARR FAMILY"/>
    <property type="match status" value="1"/>
</dbReference>
<dbReference type="EMBL" id="CP038436">
    <property type="protein sequence ID" value="QBX57549.1"/>
    <property type="molecule type" value="Genomic_DNA"/>
</dbReference>
<dbReference type="InterPro" id="IPR036388">
    <property type="entry name" value="WH-like_DNA-bd_sf"/>
</dbReference>
<dbReference type="PANTHER" id="PTHR33164:SF57">
    <property type="entry name" value="MARR-FAMILY TRANSCRIPTIONAL REGULATOR"/>
    <property type="match status" value="1"/>
</dbReference>
<gene>
    <name evidence="3" type="ORF">EXE58_09395</name>
</gene>
<proteinExistence type="predicted"/>
<organism evidence="3 4">
    <name type="scientific">Nocardioides seonyuensis</name>
    <dbReference type="NCBI Taxonomy" id="2518371"/>
    <lineage>
        <taxon>Bacteria</taxon>
        <taxon>Bacillati</taxon>
        <taxon>Actinomycetota</taxon>
        <taxon>Actinomycetes</taxon>
        <taxon>Propionibacteriales</taxon>
        <taxon>Nocardioidaceae</taxon>
        <taxon>Nocardioides</taxon>
    </lineage>
</organism>
<dbReference type="AlphaFoldDB" id="A0A4P7IJC8"/>
<name>A0A4P7IJC8_9ACTN</name>
<accession>A0A4P7IJC8</accession>
<feature type="region of interest" description="Disordered" evidence="1">
    <location>
        <begin position="150"/>
        <end position="178"/>
    </location>
</feature>
<evidence type="ECO:0000259" key="2">
    <source>
        <dbReference type="PROSITE" id="PS50995"/>
    </source>
</evidence>
<dbReference type="InterPro" id="IPR000835">
    <property type="entry name" value="HTH_MarR-typ"/>
</dbReference>